<organism evidence="2 3">
    <name type="scientific">Tuber borchii</name>
    <name type="common">White truffle</name>
    <dbReference type="NCBI Taxonomy" id="42251"/>
    <lineage>
        <taxon>Eukaryota</taxon>
        <taxon>Fungi</taxon>
        <taxon>Dikarya</taxon>
        <taxon>Ascomycota</taxon>
        <taxon>Pezizomycotina</taxon>
        <taxon>Pezizomycetes</taxon>
        <taxon>Pezizales</taxon>
        <taxon>Tuberaceae</taxon>
        <taxon>Tuber</taxon>
    </lineage>
</organism>
<gene>
    <name evidence="2" type="ORF">B9Z19DRAFT_1126054</name>
</gene>
<name>A0A2T6ZTH8_TUBBO</name>
<accession>A0A2T6ZTH8</accession>
<evidence type="ECO:0000313" key="2">
    <source>
        <dbReference type="EMBL" id="PUU78800.1"/>
    </source>
</evidence>
<keyword evidence="1" id="KW-1133">Transmembrane helix</keyword>
<dbReference type="Proteomes" id="UP000244722">
    <property type="component" value="Unassembled WGS sequence"/>
</dbReference>
<dbReference type="OrthoDB" id="5483215at2759"/>
<sequence>MTSKEFSSLNGLLLTDKKSVEEAVSPAHSGCDQVKFVQTDSRITQRIFRLENKTSEFAQAIGRIDGNIRTIQWQNGILLTAVCGTGGALLYWFMKGELSKKPKPGDVEKMIKNAAKRQALKLQAEQAQAASKVVKG</sequence>
<keyword evidence="1" id="KW-0472">Membrane</keyword>
<evidence type="ECO:0000313" key="3">
    <source>
        <dbReference type="Proteomes" id="UP000244722"/>
    </source>
</evidence>
<dbReference type="AlphaFoldDB" id="A0A2T6ZTH8"/>
<reference evidence="2 3" key="1">
    <citation type="submission" date="2017-04" db="EMBL/GenBank/DDBJ databases">
        <title>Draft genome sequence of Tuber borchii Vittad., a whitish edible truffle.</title>
        <authorList>
            <consortium name="DOE Joint Genome Institute"/>
            <person name="Murat C."/>
            <person name="Kuo A."/>
            <person name="Barry K.W."/>
            <person name="Clum A."/>
            <person name="Dockter R.B."/>
            <person name="Fauchery L."/>
            <person name="Iotti M."/>
            <person name="Kohler A."/>
            <person name="Labutti K."/>
            <person name="Lindquist E.A."/>
            <person name="Lipzen A."/>
            <person name="Ohm R.A."/>
            <person name="Wang M."/>
            <person name="Grigoriev I.V."/>
            <person name="Zambonelli A."/>
            <person name="Martin F.M."/>
        </authorList>
    </citation>
    <scope>NUCLEOTIDE SEQUENCE [LARGE SCALE GENOMIC DNA]</scope>
    <source>
        <strain evidence="2 3">Tbo3840</strain>
    </source>
</reference>
<feature type="transmembrane region" description="Helical" evidence="1">
    <location>
        <begin position="76"/>
        <end position="94"/>
    </location>
</feature>
<keyword evidence="1" id="KW-0812">Transmembrane</keyword>
<evidence type="ECO:0000256" key="1">
    <source>
        <dbReference type="SAM" id="Phobius"/>
    </source>
</evidence>
<proteinExistence type="predicted"/>
<protein>
    <submittedName>
        <fullName evidence="2">Uncharacterized protein</fullName>
    </submittedName>
</protein>
<comment type="caution">
    <text evidence="2">The sequence shown here is derived from an EMBL/GenBank/DDBJ whole genome shotgun (WGS) entry which is preliminary data.</text>
</comment>
<keyword evidence="3" id="KW-1185">Reference proteome</keyword>
<dbReference type="EMBL" id="NESQ01000106">
    <property type="protein sequence ID" value="PUU78800.1"/>
    <property type="molecule type" value="Genomic_DNA"/>
</dbReference>